<gene>
    <name evidence="5" type="ORF">SSP24_78840</name>
</gene>
<proteinExistence type="predicted"/>
<dbReference type="InterPro" id="IPR003594">
    <property type="entry name" value="HATPase_dom"/>
</dbReference>
<evidence type="ECO:0000256" key="2">
    <source>
        <dbReference type="ARBA" id="ARBA00022777"/>
    </source>
</evidence>
<dbReference type="AlphaFoldDB" id="A0A4Y3VWZ9"/>
<dbReference type="InterPro" id="IPR036890">
    <property type="entry name" value="HATPase_C_sf"/>
</dbReference>
<protein>
    <recommendedName>
        <fullName evidence="4">Histidine kinase/HSP90-like ATPase domain-containing protein</fullName>
    </recommendedName>
</protein>
<dbReference type="Gene3D" id="3.30.565.10">
    <property type="entry name" value="Histidine kinase-like ATPase, C-terminal domain"/>
    <property type="match status" value="1"/>
</dbReference>
<feature type="domain" description="Histidine kinase/HSP90-like ATPase" evidence="4">
    <location>
        <begin position="48"/>
        <end position="145"/>
    </location>
</feature>
<evidence type="ECO:0000256" key="1">
    <source>
        <dbReference type="ARBA" id="ARBA00022679"/>
    </source>
</evidence>
<dbReference type="SMART" id="SM00387">
    <property type="entry name" value="HATPase_c"/>
    <property type="match status" value="1"/>
</dbReference>
<evidence type="ECO:0000259" key="4">
    <source>
        <dbReference type="SMART" id="SM00387"/>
    </source>
</evidence>
<keyword evidence="2" id="KW-0418">Kinase</keyword>
<dbReference type="OrthoDB" id="5243952at2"/>
<sequence>MRSVVSELHPSVLEHVGLAGAVRAAAHAAGERGGLSVDVHCEEGLRHPQEQLVFTAARELLTNVVKHAAARHVTVRLTGHAGGLRLEITDDGRGIKPASAERAPAAGHIGLASQRIRIESAGGTLTLTPATPCGTRALVDLPPPAL</sequence>
<comment type="caution">
    <text evidence="5">The sequence shown here is derived from an EMBL/GenBank/DDBJ whole genome shotgun (WGS) entry which is preliminary data.</text>
</comment>
<dbReference type="PANTHER" id="PTHR24421">
    <property type="entry name" value="NITRATE/NITRITE SENSOR PROTEIN NARX-RELATED"/>
    <property type="match status" value="1"/>
</dbReference>
<dbReference type="Proteomes" id="UP000317881">
    <property type="component" value="Unassembled WGS sequence"/>
</dbReference>
<dbReference type="SUPFAM" id="SSF55874">
    <property type="entry name" value="ATPase domain of HSP90 chaperone/DNA topoisomerase II/histidine kinase"/>
    <property type="match status" value="1"/>
</dbReference>
<dbReference type="GO" id="GO:0000160">
    <property type="term" value="P:phosphorelay signal transduction system"/>
    <property type="evidence" value="ECO:0007669"/>
    <property type="project" value="UniProtKB-KW"/>
</dbReference>
<dbReference type="CDD" id="cd16917">
    <property type="entry name" value="HATPase_UhpB-NarQ-NarX-like"/>
    <property type="match status" value="1"/>
</dbReference>
<organism evidence="5 6">
    <name type="scientific">Streptomyces spinoverrucosus</name>
    <dbReference type="NCBI Taxonomy" id="284043"/>
    <lineage>
        <taxon>Bacteria</taxon>
        <taxon>Bacillati</taxon>
        <taxon>Actinomycetota</taxon>
        <taxon>Actinomycetes</taxon>
        <taxon>Kitasatosporales</taxon>
        <taxon>Streptomycetaceae</taxon>
        <taxon>Streptomyces</taxon>
    </lineage>
</organism>
<accession>A0A4Y3VWZ9</accession>
<keyword evidence="1" id="KW-0808">Transferase</keyword>
<evidence type="ECO:0000313" key="6">
    <source>
        <dbReference type="Proteomes" id="UP000317881"/>
    </source>
</evidence>
<dbReference type="Pfam" id="PF02518">
    <property type="entry name" value="HATPase_c"/>
    <property type="match status" value="1"/>
</dbReference>
<evidence type="ECO:0000313" key="5">
    <source>
        <dbReference type="EMBL" id="GEC10229.1"/>
    </source>
</evidence>
<name>A0A4Y3VWZ9_9ACTN</name>
<dbReference type="GO" id="GO:0016301">
    <property type="term" value="F:kinase activity"/>
    <property type="evidence" value="ECO:0007669"/>
    <property type="project" value="UniProtKB-KW"/>
</dbReference>
<evidence type="ECO:0000256" key="3">
    <source>
        <dbReference type="ARBA" id="ARBA00023012"/>
    </source>
</evidence>
<reference evidence="5 6" key="1">
    <citation type="submission" date="2019-06" db="EMBL/GenBank/DDBJ databases">
        <title>Whole genome shotgun sequence of Streptomyces spinoverrucosus NBRC 14228.</title>
        <authorList>
            <person name="Hosoyama A."/>
            <person name="Uohara A."/>
            <person name="Ohji S."/>
            <person name="Ichikawa N."/>
        </authorList>
    </citation>
    <scope>NUCLEOTIDE SEQUENCE [LARGE SCALE GENOMIC DNA]</scope>
    <source>
        <strain evidence="5 6">NBRC 14228</strain>
    </source>
</reference>
<keyword evidence="6" id="KW-1185">Reference proteome</keyword>
<dbReference type="InterPro" id="IPR050482">
    <property type="entry name" value="Sensor_HK_TwoCompSys"/>
</dbReference>
<keyword evidence="3" id="KW-0902">Two-component regulatory system</keyword>
<dbReference type="EMBL" id="BJND01000098">
    <property type="protein sequence ID" value="GEC10229.1"/>
    <property type="molecule type" value="Genomic_DNA"/>
</dbReference>